<accession>A0A1G9WSM0</accession>
<proteinExistence type="predicted"/>
<organism evidence="1 2">
    <name type="scientific">Methylobacterium phyllostachyos</name>
    <dbReference type="NCBI Taxonomy" id="582672"/>
    <lineage>
        <taxon>Bacteria</taxon>
        <taxon>Pseudomonadati</taxon>
        <taxon>Pseudomonadota</taxon>
        <taxon>Alphaproteobacteria</taxon>
        <taxon>Hyphomicrobiales</taxon>
        <taxon>Methylobacteriaceae</taxon>
        <taxon>Methylobacterium</taxon>
    </lineage>
</organism>
<dbReference type="InterPro" id="IPR009531">
    <property type="entry name" value="DUF1150"/>
</dbReference>
<name>A0A1G9WSM0_9HYPH</name>
<gene>
    <name evidence="1" type="ORF">SAMN05216360_104113</name>
</gene>
<dbReference type="STRING" id="582672.SAMN05216360_104113"/>
<sequence length="94" mass="9939">MTDLNPSPLTPADLDPADFQPADLAALGEGHIAYVRPIRSDEVRRFFPQAPELTPGLDLFALLSASGAPIMLADSRAVVLANAAAHDLQPVSLH</sequence>
<evidence type="ECO:0000313" key="1">
    <source>
        <dbReference type="EMBL" id="SDM87604.1"/>
    </source>
</evidence>
<dbReference type="Proteomes" id="UP000198704">
    <property type="component" value="Unassembled WGS sequence"/>
</dbReference>
<dbReference type="OrthoDB" id="7865555at2"/>
<dbReference type="EMBL" id="FNHS01000004">
    <property type="protein sequence ID" value="SDM87604.1"/>
    <property type="molecule type" value="Genomic_DNA"/>
</dbReference>
<protein>
    <recommendedName>
        <fullName evidence="3">DUF1150 domain-containing protein</fullName>
    </recommendedName>
</protein>
<evidence type="ECO:0008006" key="3">
    <source>
        <dbReference type="Google" id="ProtNLM"/>
    </source>
</evidence>
<dbReference type="AlphaFoldDB" id="A0A1G9WSM0"/>
<dbReference type="RefSeq" id="WP_091714707.1">
    <property type="nucleotide sequence ID" value="NZ_FNHS01000004.1"/>
</dbReference>
<evidence type="ECO:0000313" key="2">
    <source>
        <dbReference type="Proteomes" id="UP000198704"/>
    </source>
</evidence>
<dbReference type="Pfam" id="PF06620">
    <property type="entry name" value="DUF1150"/>
    <property type="match status" value="1"/>
</dbReference>
<keyword evidence="2" id="KW-1185">Reference proteome</keyword>
<reference evidence="2" key="1">
    <citation type="submission" date="2016-10" db="EMBL/GenBank/DDBJ databases">
        <authorList>
            <person name="Varghese N."/>
            <person name="Submissions S."/>
        </authorList>
    </citation>
    <scope>NUCLEOTIDE SEQUENCE [LARGE SCALE GENOMIC DNA]</scope>
    <source>
        <strain evidence="2">BL47</strain>
    </source>
</reference>